<reference evidence="1 2" key="1">
    <citation type="journal article" date="2017" name="Arch. Microbiol.">
        <title>Mariprofundus micogutta sp. nov., a novel iron-oxidizing zetaproteobacterium isolated from a deep-sea hydrothermal field at the Bayonnaise knoll of the Izu-Ogasawara arc, and a description of Mariprofundales ord. nov. and Zetaproteobacteria classis nov.</title>
        <authorList>
            <person name="Makita H."/>
            <person name="Tanaka E."/>
            <person name="Mitsunobu S."/>
            <person name="Miyazaki M."/>
            <person name="Nunoura T."/>
            <person name="Uematsu K."/>
            <person name="Takaki Y."/>
            <person name="Nishi S."/>
            <person name="Shimamura S."/>
            <person name="Takai K."/>
        </authorList>
    </citation>
    <scope>NUCLEOTIDE SEQUENCE [LARGE SCALE GENOMIC DNA]</scope>
    <source>
        <strain evidence="1 2">ET2</strain>
    </source>
</reference>
<accession>A0A1L8CK42</accession>
<sequence length="62" mass="7487">MKYIRDQIANEDCRYEAHVWFNNHSHQCGCFGNKKAAEHWADWLQKKIVTQDLIMGIFRPRH</sequence>
<comment type="caution">
    <text evidence="1">The sequence shown here is derived from an EMBL/GenBank/DDBJ whole genome shotgun (WGS) entry which is preliminary data.</text>
</comment>
<gene>
    <name evidence="1" type="ORF">MMIC_P0205</name>
</gene>
<proteinExistence type="predicted"/>
<keyword evidence="2" id="KW-1185">Reference proteome</keyword>
<evidence type="ECO:0000313" key="2">
    <source>
        <dbReference type="Proteomes" id="UP000231632"/>
    </source>
</evidence>
<dbReference type="EMBL" id="BDFD01000001">
    <property type="protein sequence ID" value="GAV19272.1"/>
    <property type="molecule type" value="Genomic_DNA"/>
</dbReference>
<protein>
    <submittedName>
        <fullName evidence="1">Uncharacterized protein</fullName>
    </submittedName>
</protein>
<organism evidence="1 2">
    <name type="scientific">Mariprofundus micogutta</name>
    <dbReference type="NCBI Taxonomy" id="1921010"/>
    <lineage>
        <taxon>Bacteria</taxon>
        <taxon>Pseudomonadati</taxon>
        <taxon>Pseudomonadota</taxon>
        <taxon>Candidatius Mariprofundia</taxon>
        <taxon>Mariprofundales</taxon>
        <taxon>Mariprofundaceae</taxon>
        <taxon>Mariprofundus</taxon>
    </lineage>
</organism>
<dbReference type="AlphaFoldDB" id="A0A1L8CK42"/>
<name>A0A1L8CK42_9PROT</name>
<dbReference type="Proteomes" id="UP000231632">
    <property type="component" value="Unassembled WGS sequence"/>
</dbReference>
<evidence type="ECO:0000313" key="1">
    <source>
        <dbReference type="EMBL" id="GAV19272.1"/>
    </source>
</evidence>